<reference evidence="2 3" key="1">
    <citation type="submission" date="2011-11" db="EMBL/GenBank/DDBJ databases">
        <title>Whole genome shotgun sequence of Gordonia araii NBRC 100433.</title>
        <authorList>
            <person name="Yoshida Y."/>
            <person name="Hosoyama A."/>
            <person name="Tsuchikane K."/>
            <person name="Katsumata H."/>
            <person name="Yamazaki S."/>
            <person name="Fujita N."/>
        </authorList>
    </citation>
    <scope>NUCLEOTIDE SEQUENCE [LARGE SCALE GENOMIC DNA]</scope>
    <source>
        <strain evidence="2 3">NBRC 100433</strain>
    </source>
</reference>
<name>G7H784_9ACTN</name>
<dbReference type="OrthoDB" id="4494123at2"/>
<gene>
    <name evidence="2" type="ORF">GOARA_087_00020</name>
</gene>
<comment type="caution">
    <text evidence="2">The sequence shown here is derived from an EMBL/GenBank/DDBJ whole genome shotgun (WGS) entry which is preliminary data.</text>
</comment>
<keyword evidence="3" id="KW-1185">Reference proteome</keyword>
<dbReference type="Proteomes" id="UP000035088">
    <property type="component" value="Unassembled WGS sequence"/>
</dbReference>
<evidence type="ECO:0000313" key="2">
    <source>
        <dbReference type="EMBL" id="GAB11709.1"/>
    </source>
</evidence>
<accession>G7H784</accession>
<feature type="domain" description="Tox-REase-5" evidence="1">
    <location>
        <begin position="437"/>
        <end position="513"/>
    </location>
</feature>
<dbReference type="AlphaFoldDB" id="G7H784"/>
<dbReference type="InterPro" id="IPR028904">
    <property type="entry name" value="Tox-REase-5_dom"/>
</dbReference>
<dbReference type="RefSeq" id="WP_007323784.1">
    <property type="nucleotide sequence ID" value="NZ_BAEE01000087.1"/>
</dbReference>
<protein>
    <recommendedName>
        <fullName evidence="1">Tox-REase-5 domain-containing protein</fullName>
    </recommendedName>
</protein>
<dbReference type="STRING" id="1073574.GOARA_087_00020"/>
<proteinExistence type="predicted"/>
<sequence length="555" mass="58879">MVLALAVALVVLCGLVVVVGLVPRTVTGAAVPSAAEMARMKLAAAQVGLVQTPGVRFTGRIVTPGGTDVDVDVVAGNTGELAGTVLIGGHEFELLTAAGRTFLTGDVAGWQQLNPPQSPVKLAGRPVEMPKNFFGVDFAVLAPGQLGRFLDPALLDGKNVTVGDPVVVNGRLATPITSGRVTTFVSDPRSVNVSPPPITTTPTALGASGPVFQLVDAGGAGAPLPLPEPPTIERIRIDSLTGGGQKGDKWAGADINTDMMNAAQTERFYRDYAGKISELRRATDPRMQVSGTATGRFSPSPCGATACTVTFGIGNRITADPEVTPHSVYANYRITISVNGAVVNTCSGSTAMPPNGSTQITCPAVYPPARGGGTIRAQIHVEATAFGKAEIDQLHEVVKDHAAAIRGLPPTERPGNGRFVVKKDRNMGGKGARVNAEHQSQVSGLPVAVEYEVEYIDENGKIQKVAYDGIDYHNKFMEEAKGQYDSSINKDGQFKPWIAEQLIPEIRRQLRALPDGYRLRISFLERRSMELAIKLYKEEGIDLSRVVIRHLPKEG</sequence>
<dbReference type="EMBL" id="BAEE01000087">
    <property type="protein sequence ID" value="GAB11709.1"/>
    <property type="molecule type" value="Genomic_DNA"/>
</dbReference>
<dbReference type="Pfam" id="PF15648">
    <property type="entry name" value="Tox-REase-5"/>
    <property type="match status" value="1"/>
</dbReference>
<evidence type="ECO:0000313" key="3">
    <source>
        <dbReference type="Proteomes" id="UP000035088"/>
    </source>
</evidence>
<organism evidence="2 3">
    <name type="scientific">Gordonia araii NBRC 100433</name>
    <dbReference type="NCBI Taxonomy" id="1073574"/>
    <lineage>
        <taxon>Bacteria</taxon>
        <taxon>Bacillati</taxon>
        <taxon>Actinomycetota</taxon>
        <taxon>Actinomycetes</taxon>
        <taxon>Mycobacteriales</taxon>
        <taxon>Gordoniaceae</taxon>
        <taxon>Gordonia</taxon>
    </lineage>
</organism>
<evidence type="ECO:0000259" key="1">
    <source>
        <dbReference type="Pfam" id="PF15648"/>
    </source>
</evidence>